<dbReference type="PANTHER" id="PTHR43201">
    <property type="entry name" value="ACYL-COA SYNTHETASE"/>
    <property type="match status" value="1"/>
</dbReference>
<proteinExistence type="inferred from homology"/>
<feature type="domain" description="AMP-dependent synthetase/ligase" evidence="3">
    <location>
        <begin position="63"/>
        <end position="388"/>
    </location>
</feature>
<dbReference type="PANTHER" id="PTHR43201:SF8">
    <property type="entry name" value="ACYL-COA SYNTHETASE FAMILY MEMBER 3"/>
    <property type="match status" value="1"/>
</dbReference>
<reference evidence="5" key="1">
    <citation type="submission" date="2019-04" db="EMBL/GenBank/DDBJ databases">
        <title>Friends and foes A comparative genomics studyof 23 Aspergillus species from section Flavi.</title>
        <authorList>
            <consortium name="DOE Joint Genome Institute"/>
            <person name="Kjaerbolling I."/>
            <person name="Vesth T."/>
            <person name="Frisvad J.C."/>
            <person name="Nybo J.L."/>
            <person name="Theobald S."/>
            <person name="Kildgaard S."/>
            <person name="Isbrandt T."/>
            <person name="Kuo A."/>
            <person name="Sato A."/>
            <person name="Lyhne E.K."/>
            <person name="Kogle M.E."/>
            <person name="Wiebenga A."/>
            <person name="Kun R.S."/>
            <person name="Lubbers R.J."/>
            <person name="Makela M.R."/>
            <person name="Barry K."/>
            <person name="Chovatia M."/>
            <person name="Clum A."/>
            <person name="Daum C."/>
            <person name="Haridas S."/>
            <person name="He G."/>
            <person name="LaButti K."/>
            <person name="Lipzen A."/>
            <person name="Mondo S."/>
            <person name="Riley R."/>
            <person name="Salamov A."/>
            <person name="Simmons B.A."/>
            <person name="Magnuson J.K."/>
            <person name="Henrissat B."/>
            <person name="Mortensen U.H."/>
            <person name="Larsen T.O."/>
            <person name="Devries R.P."/>
            <person name="Grigoriev I.V."/>
            <person name="Machida M."/>
            <person name="Baker S.E."/>
            <person name="Andersen M.R."/>
        </authorList>
    </citation>
    <scope>NUCLEOTIDE SEQUENCE [LARGE SCALE GENOMIC DNA]</scope>
    <source>
        <strain evidence="5">IBT 14317</strain>
    </source>
</reference>
<dbReference type="Pfam" id="PF13193">
    <property type="entry name" value="AMP-binding_C"/>
    <property type="match status" value="1"/>
</dbReference>
<evidence type="ECO:0000256" key="2">
    <source>
        <dbReference type="SAM" id="Phobius"/>
    </source>
</evidence>
<dbReference type="AlphaFoldDB" id="A0A5N7C035"/>
<dbReference type="GO" id="GO:0031956">
    <property type="term" value="F:medium-chain fatty acid-CoA ligase activity"/>
    <property type="evidence" value="ECO:0007669"/>
    <property type="project" value="TreeGrafter"/>
</dbReference>
<accession>A0A5N7C035</accession>
<comment type="similarity">
    <text evidence="1">Belongs to the ATP-dependent AMP-binding enzyme family.</text>
</comment>
<keyword evidence="2" id="KW-0812">Transmembrane</keyword>
<dbReference type="Proteomes" id="UP000326877">
    <property type="component" value="Unassembled WGS sequence"/>
</dbReference>
<evidence type="ECO:0000259" key="3">
    <source>
        <dbReference type="Pfam" id="PF00501"/>
    </source>
</evidence>
<dbReference type="OrthoDB" id="6614653at2759"/>
<evidence type="ECO:0000313" key="5">
    <source>
        <dbReference type="EMBL" id="KAE8387451.1"/>
    </source>
</evidence>
<dbReference type="Gene3D" id="3.30.300.30">
    <property type="match status" value="1"/>
</dbReference>
<dbReference type="CDD" id="cd04433">
    <property type="entry name" value="AFD_class_I"/>
    <property type="match status" value="1"/>
</dbReference>
<feature type="transmembrane region" description="Helical" evidence="2">
    <location>
        <begin position="88"/>
        <end position="109"/>
    </location>
</feature>
<protein>
    <recommendedName>
        <fullName evidence="6">Acetyl-CoA synthetase-like protein</fullName>
    </recommendedName>
</protein>
<dbReference type="EMBL" id="ML735293">
    <property type="protein sequence ID" value="KAE8387451.1"/>
    <property type="molecule type" value="Genomic_DNA"/>
</dbReference>
<dbReference type="InterPro" id="IPR000873">
    <property type="entry name" value="AMP-dep_synth/lig_dom"/>
</dbReference>
<evidence type="ECO:0000256" key="1">
    <source>
        <dbReference type="ARBA" id="ARBA00006432"/>
    </source>
</evidence>
<dbReference type="InterPro" id="IPR042099">
    <property type="entry name" value="ANL_N_sf"/>
</dbReference>
<organism evidence="5">
    <name type="scientific">Petromyces alliaceus</name>
    <name type="common">Aspergillus alliaceus</name>
    <dbReference type="NCBI Taxonomy" id="209559"/>
    <lineage>
        <taxon>Eukaryota</taxon>
        <taxon>Fungi</taxon>
        <taxon>Dikarya</taxon>
        <taxon>Ascomycota</taxon>
        <taxon>Pezizomycotina</taxon>
        <taxon>Eurotiomycetes</taxon>
        <taxon>Eurotiomycetidae</taxon>
        <taxon>Eurotiales</taxon>
        <taxon>Aspergillaceae</taxon>
        <taxon>Aspergillus</taxon>
        <taxon>Aspergillus subgen. Circumdati</taxon>
    </lineage>
</organism>
<evidence type="ECO:0008006" key="6">
    <source>
        <dbReference type="Google" id="ProtNLM"/>
    </source>
</evidence>
<dbReference type="GO" id="GO:0006631">
    <property type="term" value="P:fatty acid metabolic process"/>
    <property type="evidence" value="ECO:0007669"/>
    <property type="project" value="TreeGrafter"/>
</dbReference>
<dbReference type="InterPro" id="IPR025110">
    <property type="entry name" value="AMP-bd_C"/>
</dbReference>
<evidence type="ECO:0000259" key="4">
    <source>
        <dbReference type="Pfam" id="PF13193"/>
    </source>
</evidence>
<keyword evidence="2" id="KW-1133">Transmembrane helix</keyword>
<sequence length="568" mass="62301">MATAPIDGLPDNALFQRLLFVANHRRAALIHDTINGVHASYYQLLQDVVNYRQRLREVLPQSLLTDTGILREDDVYICTTTRASYEMIVAFFAILSIGAAIVPLSPTLMPEEAVDLYQRYSAKCILTHLDAAQLAGDIEQYAQSRGIPKPIVLSVCLSTPSDVSGGRQPFIDPNITLPIDRPVIALSSSGTTGPPKGIIHALRYFTAQVGPLGPEDTLVLAHRPMHYGASLSSAITSILRGIRLEIVCPGSGAHVIWERLRQGGVTNLAGSVGFWVSLMEHFQQHLANLPAQELQPYLDGARGLRVANCSGAMAMPSIKTFWKEIRRRPLQVVWGSSESSIGLKTSSEVDTTYLNAIGRPVPGVTVKLSEGDHGEMRVKTPTMFLRYWGNESATQAAFDEEGFYKTGDLVYLHGKDYIIQGRASTDIINCNSAKIYILTVETALSTLPYISEAYVLPVADPKTGSRVAALVRCRTGQKPKLTLQSLRNDLSSPLPVFQLPTVLRILGEGEEVPRTVSGKVIRGAAKELFFPQKADPSLDDLPSQVQVCDFRLDTDLRPRRMWDKGGVQ</sequence>
<feature type="domain" description="AMP-binding enzyme C-terminal" evidence="4">
    <location>
        <begin position="440"/>
        <end position="519"/>
    </location>
</feature>
<dbReference type="Pfam" id="PF00501">
    <property type="entry name" value="AMP-binding"/>
    <property type="match status" value="1"/>
</dbReference>
<dbReference type="InterPro" id="IPR045851">
    <property type="entry name" value="AMP-bd_C_sf"/>
</dbReference>
<keyword evidence="2" id="KW-0472">Membrane</keyword>
<dbReference type="Gene3D" id="3.40.50.12780">
    <property type="entry name" value="N-terminal domain of ligase-like"/>
    <property type="match status" value="1"/>
</dbReference>
<dbReference type="SUPFAM" id="SSF56801">
    <property type="entry name" value="Acetyl-CoA synthetase-like"/>
    <property type="match status" value="1"/>
</dbReference>
<name>A0A5N7C035_PETAA</name>
<gene>
    <name evidence="5" type="ORF">BDV23DRAFT_195849</name>
</gene>